<evidence type="ECO:0008006" key="4">
    <source>
        <dbReference type="Google" id="ProtNLM"/>
    </source>
</evidence>
<reference evidence="2 3" key="1">
    <citation type="submission" date="2024-03" db="EMBL/GenBank/DDBJ databases">
        <title>Natural products discovery in diverse microorganisms through a two-stage MS feature dereplication strategy.</title>
        <authorList>
            <person name="Zhang R."/>
        </authorList>
    </citation>
    <scope>NUCLEOTIDE SEQUENCE [LARGE SCALE GENOMIC DNA]</scope>
    <source>
        <strain evidence="2 3">18930</strain>
    </source>
</reference>
<keyword evidence="1" id="KW-1133">Transmembrane helix</keyword>
<keyword evidence="1" id="KW-0812">Transmembrane</keyword>
<evidence type="ECO:0000313" key="3">
    <source>
        <dbReference type="Proteomes" id="UP001432000"/>
    </source>
</evidence>
<keyword evidence="3" id="KW-1185">Reference proteome</keyword>
<dbReference type="EMBL" id="CP147846">
    <property type="protein sequence ID" value="WXG69566.1"/>
    <property type="molecule type" value="Genomic_DNA"/>
</dbReference>
<feature type="transmembrane region" description="Helical" evidence="1">
    <location>
        <begin position="58"/>
        <end position="79"/>
    </location>
</feature>
<gene>
    <name evidence="2" type="ORF">WDS16_03145</name>
</gene>
<sequence length="287" mass="31854">MKNDDSTNELLYRPEWHPHWPRPLNLFWLVAAATSGVALVLAVVTIPEVIVDHSWGELAQRIALVLFLTGGVSVGLTLAGLSRSRVPKSVVPIDDAQLGPGVLVRRRSRGFLVAGLLALALFFFASGDGFGLFSGLLACASAVTVLLLPRTQVSLHVDGILRSSLRFGLRGPERTGDFLRWEDIDGVKAETSYVRVNMYVVRNPIIRIRSAHLVPKRTLQRDDTHNSIVVRAHELAVDPNSLMTLVMWCRENRWARAALADTDARLLLESPPVRERLRLSRDAPLRL</sequence>
<feature type="transmembrane region" description="Helical" evidence="1">
    <location>
        <begin position="110"/>
        <end position="126"/>
    </location>
</feature>
<proteinExistence type="predicted"/>
<accession>A0ABZ2PP95</accession>
<name>A0ABZ2PP95_9NOCA</name>
<dbReference type="RefSeq" id="WP_338890420.1">
    <property type="nucleotide sequence ID" value="NZ_CP147846.1"/>
</dbReference>
<keyword evidence="1" id="KW-0472">Membrane</keyword>
<feature type="transmembrane region" description="Helical" evidence="1">
    <location>
        <begin position="26"/>
        <end position="46"/>
    </location>
</feature>
<protein>
    <recommendedName>
        <fullName evidence="4">PH domain-containing protein</fullName>
    </recommendedName>
</protein>
<evidence type="ECO:0000313" key="2">
    <source>
        <dbReference type="EMBL" id="WXG69566.1"/>
    </source>
</evidence>
<evidence type="ECO:0000256" key="1">
    <source>
        <dbReference type="SAM" id="Phobius"/>
    </source>
</evidence>
<dbReference type="Proteomes" id="UP001432000">
    <property type="component" value="Chromosome"/>
</dbReference>
<organism evidence="2 3">
    <name type="scientific">Rhodococcus sovatensis</name>
    <dbReference type="NCBI Taxonomy" id="1805840"/>
    <lineage>
        <taxon>Bacteria</taxon>
        <taxon>Bacillati</taxon>
        <taxon>Actinomycetota</taxon>
        <taxon>Actinomycetes</taxon>
        <taxon>Mycobacteriales</taxon>
        <taxon>Nocardiaceae</taxon>
        <taxon>Rhodococcus</taxon>
    </lineage>
</organism>